<dbReference type="InterPro" id="IPR050546">
    <property type="entry name" value="Glycosyl_Hydrlase_16"/>
</dbReference>
<evidence type="ECO:0000313" key="3">
    <source>
        <dbReference type="EMBL" id="GAO29807.1"/>
    </source>
</evidence>
<evidence type="ECO:0000313" key="4">
    <source>
        <dbReference type="Proteomes" id="UP000032900"/>
    </source>
</evidence>
<dbReference type="InterPro" id="IPR008979">
    <property type="entry name" value="Galactose-bd-like_sf"/>
</dbReference>
<dbReference type="STRING" id="1236989.JCM15548_12035"/>
<dbReference type="AlphaFoldDB" id="A0A0E9LW36"/>
<dbReference type="Pfam" id="PF18962">
    <property type="entry name" value="Por_Secre_tail"/>
    <property type="match status" value="1"/>
</dbReference>
<dbReference type="CDD" id="cd08023">
    <property type="entry name" value="GH16_laminarinase_like"/>
    <property type="match status" value="1"/>
</dbReference>
<dbReference type="InterPro" id="IPR013320">
    <property type="entry name" value="ConA-like_dom_sf"/>
</dbReference>
<feature type="domain" description="GH16" evidence="2">
    <location>
        <begin position="25"/>
        <end position="275"/>
    </location>
</feature>
<sequence>MKNNSLLLFLFVFVFGGLFSQNYELVWEENFDGTALNTDVWNYEEGVGIWNTGSNAELQYYKAANVAVGPDGQGNNALIITAKKETVGSYQFTSGRIQSRGKVEVQYGKIEARIKLPVLANGLWPAFWMLGTEKGWPASGEIDIMEAGNAQGIAAGTQERTLNGALHWEHQGNYAGYGPQWTAPAGTSLYDYNKFTLTWTPQRIEMHLNDHSTPYFSMDITSADAEEFRDWAHYFILNLAVGGSFTGITNPNNINAPLPAQMFVDYIRVYQLDGEGDVVETDSQGWDSWFGDGGAGSVAFPEEHLATITISNAGWAAYSVQLFKDGLSIPDGDYVLTFRAKADHARTINVNLGKGLNVDPWFIAYMDPASFDLTTEWQDFSLPISKENVETVGKLVFEMGDIGAGTLTTKVYLDNISFAPAGTTNLDEVDAIHVTVFPNPAESNVFVHTDPGKKVALYTLTGVQVASEVALHGEVQFNVAGLAQGIYLVEVDGKARKVVVGR</sequence>
<organism evidence="3 4">
    <name type="scientific">Geofilum rubicundum JCM 15548</name>
    <dbReference type="NCBI Taxonomy" id="1236989"/>
    <lineage>
        <taxon>Bacteria</taxon>
        <taxon>Pseudomonadati</taxon>
        <taxon>Bacteroidota</taxon>
        <taxon>Bacteroidia</taxon>
        <taxon>Marinilabiliales</taxon>
        <taxon>Marinilabiliaceae</taxon>
        <taxon>Geofilum</taxon>
    </lineage>
</organism>
<comment type="similarity">
    <text evidence="1">Belongs to the glycosyl hydrolase 16 family.</text>
</comment>
<dbReference type="PROSITE" id="PS51762">
    <property type="entry name" value="GH16_2"/>
    <property type="match status" value="1"/>
</dbReference>
<dbReference type="SUPFAM" id="SSF49899">
    <property type="entry name" value="Concanavalin A-like lectins/glucanases"/>
    <property type="match status" value="1"/>
</dbReference>
<proteinExistence type="inferred from homology"/>
<dbReference type="SUPFAM" id="SSF49785">
    <property type="entry name" value="Galactose-binding domain-like"/>
    <property type="match status" value="1"/>
</dbReference>
<reference evidence="3 4" key="1">
    <citation type="journal article" date="2015" name="Microbes Environ.">
        <title>Distribution and evolution of nitrogen fixation genes in the phylum bacteroidetes.</title>
        <authorList>
            <person name="Inoue J."/>
            <person name="Oshima K."/>
            <person name="Suda W."/>
            <person name="Sakamoto M."/>
            <person name="Iino T."/>
            <person name="Noda S."/>
            <person name="Hongoh Y."/>
            <person name="Hattori M."/>
            <person name="Ohkuma M."/>
        </authorList>
    </citation>
    <scope>NUCLEOTIDE SEQUENCE [LARGE SCALE GENOMIC DNA]</scope>
    <source>
        <strain evidence="3">JCM 15548</strain>
    </source>
</reference>
<dbReference type="GO" id="GO:0005975">
    <property type="term" value="P:carbohydrate metabolic process"/>
    <property type="evidence" value="ECO:0007669"/>
    <property type="project" value="InterPro"/>
</dbReference>
<evidence type="ECO:0000256" key="1">
    <source>
        <dbReference type="ARBA" id="ARBA00006865"/>
    </source>
</evidence>
<dbReference type="NCBIfam" id="TIGR04183">
    <property type="entry name" value="Por_Secre_tail"/>
    <property type="match status" value="1"/>
</dbReference>
<dbReference type="Gene3D" id="2.60.120.200">
    <property type="match status" value="1"/>
</dbReference>
<dbReference type="InterPro" id="IPR026444">
    <property type="entry name" value="Secre_tail"/>
</dbReference>
<gene>
    <name evidence="3" type="ORF">JCM15548_12035</name>
</gene>
<name>A0A0E9LW36_9BACT</name>
<dbReference type="InterPro" id="IPR000757">
    <property type="entry name" value="Beta-glucanase-like"/>
</dbReference>
<dbReference type="RefSeq" id="WP_062124370.1">
    <property type="nucleotide sequence ID" value="NZ_BAZW01000013.1"/>
</dbReference>
<dbReference type="PANTHER" id="PTHR10963">
    <property type="entry name" value="GLYCOSYL HYDROLASE-RELATED"/>
    <property type="match status" value="1"/>
</dbReference>
<dbReference type="PANTHER" id="PTHR10963:SF55">
    <property type="entry name" value="GLYCOSIDE HYDROLASE FAMILY 16 PROTEIN"/>
    <property type="match status" value="1"/>
</dbReference>
<accession>A0A0E9LW36</accession>
<dbReference type="EMBL" id="BAZW01000013">
    <property type="protein sequence ID" value="GAO29807.1"/>
    <property type="molecule type" value="Genomic_DNA"/>
</dbReference>
<dbReference type="Gene3D" id="2.60.120.260">
    <property type="entry name" value="Galactose-binding domain-like"/>
    <property type="match status" value="1"/>
</dbReference>
<dbReference type="GO" id="GO:0004553">
    <property type="term" value="F:hydrolase activity, hydrolyzing O-glycosyl compounds"/>
    <property type="evidence" value="ECO:0007669"/>
    <property type="project" value="InterPro"/>
</dbReference>
<comment type="caution">
    <text evidence="3">The sequence shown here is derived from an EMBL/GenBank/DDBJ whole genome shotgun (WGS) entry which is preliminary data.</text>
</comment>
<evidence type="ECO:0000259" key="2">
    <source>
        <dbReference type="PROSITE" id="PS51762"/>
    </source>
</evidence>
<dbReference type="Proteomes" id="UP000032900">
    <property type="component" value="Unassembled WGS sequence"/>
</dbReference>
<keyword evidence="4" id="KW-1185">Reference proteome</keyword>
<protein>
    <submittedName>
        <fullName evidence="3">Beta-1,3-glucanase II</fullName>
    </submittedName>
</protein>
<dbReference type="Pfam" id="PF00722">
    <property type="entry name" value="Glyco_hydro_16"/>
    <property type="match status" value="1"/>
</dbReference>